<accession>A0A816UAR9</accession>
<organism evidence="1">
    <name type="scientific">Brassica napus</name>
    <name type="common">Rape</name>
    <dbReference type="NCBI Taxonomy" id="3708"/>
    <lineage>
        <taxon>Eukaryota</taxon>
        <taxon>Viridiplantae</taxon>
        <taxon>Streptophyta</taxon>
        <taxon>Embryophyta</taxon>
        <taxon>Tracheophyta</taxon>
        <taxon>Spermatophyta</taxon>
        <taxon>Magnoliopsida</taxon>
        <taxon>eudicotyledons</taxon>
        <taxon>Gunneridae</taxon>
        <taxon>Pentapetalae</taxon>
        <taxon>rosids</taxon>
        <taxon>malvids</taxon>
        <taxon>Brassicales</taxon>
        <taxon>Brassicaceae</taxon>
        <taxon>Brassiceae</taxon>
        <taxon>Brassica</taxon>
    </lineage>
</organism>
<protein>
    <submittedName>
        <fullName evidence="1">(rape) hypothetical protein</fullName>
    </submittedName>
</protein>
<reference evidence="1" key="1">
    <citation type="submission" date="2021-01" db="EMBL/GenBank/DDBJ databases">
        <authorList>
            <consortium name="Genoscope - CEA"/>
            <person name="William W."/>
        </authorList>
    </citation>
    <scope>NUCLEOTIDE SEQUENCE</scope>
</reference>
<evidence type="ECO:0000313" key="1">
    <source>
        <dbReference type="EMBL" id="CAF2111315.1"/>
    </source>
</evidence>
<name>A0A816UAR9_BRANA</name>
<dbReference type="Proteomes" id="UP001295469">
    <property type="component" value="Chromosome C08"/>
</dbReference>
<gene>
    <name evidence="1" type="ORF">DARMORV10_C08P27920.1</name>
</gene>
<dbReference type="EMBL" id="HG994372">
    <property type="protein sequence ID" value="CAF2111315.1"/>
    <property type="molecule type" value="Genomic_DNA"/>
</dbReference>
<dbReference type="AlphaFoldDB" id="A0A816UAR9"/>
<sequence>IEGDEHSATPLRIPGRIFAVGHEPVGVRITLYHKPYAIRQILNALDPEELDTIRGSPFGKLVEIGEKPSLS</sequence>
<proteinExistence type="predicted"/>
<feature type="non-terminal residue" evidence="1">
    <location>
        <position position="1"/>
    </location>
</feature>